<dbReference type="CDD" id="cd00009">
    <property type="entry name" value="AAA"/>
    <property type="match status" value="1"/>
</dbReference>
<proteinExistence type="predicted"/>
<evidence type="ECO:0000313" key="2">
    <source>
        <dbReference type="EMBL" id="QIJ06365.1"/>
    </source>
</evidence>
<dbReference type="Proteomes" id="UP000502117">
    <property type="component" value="Chromosome"/>
</dbReference>
<dbReference type="SUPFAM" id="SSF52540">
    <property type="entry name" value="P-loop containing nucleoside triphosphate hydrolases"/>
    <property type="match status" value="1"/>
</dbReference>
<dbReference type="KEGG" id="schk:GII14_20780"/>
<dbReference type="Pfam" id="PF13401">
    <property type="entry name" value="AAA_22"/>
    <property type="match status" value="1"/>
</dbReference>
<evidence type="ECO:0000259" key="1">
    <source>
        <dbReference type="SMART" id="SM00382"/>
    </source>
</evidence>
<dbReference type="AlphaFoldDB" id="A0A6G7LXJ4"/>
<sequence>MVLPANMAKAVYNDPGIEQYRGNPLIEALPPVMTTQQIKQGLSGSIKFDPKDIYVDGPWRVHVISQLLDDFFQPISRHLQLESKLSIMIRQGYVGRNLSDGSLNAHLQNGYERVMSGELDVFRFEQVKSTARSLSLIGCSGSGKSSTINRILATYPQVIYHEQYNFTQIVYLKLDCPHDGSLKSLCHHFFRAIDAVLHTDYERKYALKRHSVETLMALMSQIANVHAIGVLVIDEIQHLSMSRSGGVEKMLNFFVTLVNVIGLPVVMVGTPKARPIFEMDLRSARRGAGFGSLLWEPMQATKPSVDPETNQLKPTEWMAFTDKLWQYQWLQRREEILSDEVRDCWFDLSQGVLDIVVKLFVLAQLRAIATRIERITPQLLRQVYEDELKPVHAMLAALRSRDPELIARYSDLSIPDIDKKILVLSAKIEEAKASQDSHQNRYGGNEQAIRLHNLLVGMDCHSELIVPLIERAFSSYPNHSVRELMPIVLDWYNPDEKPEKKTKPKLAGIGQKEWHMLHSDDLRFKFSQCGKGNLLYPAFKKAGLTFDVDDWLRRMG</sequence>
<dbReference type="InterPro" id="IPR003593">
    <property type="entry name" value="AAA+_ATPase"/>
</dbReference>
<name>A0A6G7LXJ4_9GAMM</name>
<dbReference type="InterPro" id="IPR027417">
    <property type="entry name" value="P-loop_NTPase"/>
</dbReference>
<dbReference type="Pfam" id="PF11426">
    <property type="entry name" value="Tn7_TnsC_Int"/>
    <property type="match status" value="1"/>
</dbReference>
<evidence type="ECO:0000313" key="3">
    <source>
        <dbReference type="Proteomes" id="UP000502117"/>
    </source>
</evidence>
<accession>A0A6G7LXJ4</accession>
<reference evidence="2 3" key="1">
    <citation type="submission" date="2019-11" db="EMBL/GenBank/DDBJ databases">
        <title>Complete Genome Sequence of Shewanella chilikensis Strain DC57, Isolated from Corroded Seal Rings at a floating production facility in Australia.</title>
        <authorList>
            <person name="Salgar-Chaparro S.J."/>
            <person name="Castillo-Villamizar G.A."/>
            <person name="Poehlein A."/>
            <person name="Daniel R."/>
            <person name="Machuca L."/>
        </authorList>
    </citation>
    <scope>NUCLEOTIDE SEQUENCE [LARGE SCALE GENOMIC DNA]</scope>
    <source>
        <strain evidence="2 3">DC57</strain>
    </source>
</reference>
<dbReference type="InterPro" id="IPR021542">
    <property type="entry name" value="Tn7_TnsC"/>
</dbReference>
<organism evidence="2 3">
    <name type="scientific">Shewanella chilikensis</name>
    <dbReference type="NCBI Taxonomy" id="558541"/>
    <lineage>
        <taxon>Bacteria</taxon>
        <taxon>Pseudomonadati</taxon>
        <taxon>Pseudomonadota</taxon>
        <taxon>Gammaproteobacteria</taxon>
        <taxon>Alteromonadales</taxon>
        <taxon>Shewanellaceae</taxon>
        <taxon>Shewanella</taxon>
    </lineage>
</organism>
<gene>
    <name evidence="2" type="ORF">GII14_20780</name>
</gene>
<feature type="domain" description="AAA+ ATPase" evidence="1">
    <location>
        <begin position="130"/>
        <end position="292"/>
    </location>
</feature>
<dbReference type="SMART" id="SM00382">
    <property type="entry name" value="AAA"/>
    <property type="match status" value="1"/>
</dbReference>
<dbReference type="EMBL" id="CP045857">
    <property type="protein sequence ID" value="QIJ06365.1"/>
    <property type="molecule type" value="Genomic_DNA"/>
</dbReference>
<protein>
    <submittedName>
        <fullName evidence="2">AAA family ATPase</fullName>
    </submittedName>
</protein>
<dbReference type="Gene3D" id="3.40.50.300">
    <property type="entry name" value="P-loop containing nucleotide triphosphate hydrolases"/>
    <property type="match status" value="1"/>
</dbReference>
<dbReference type="RefSeq" id="WP_052815742.1">
    <property type="nucleotide sequence ID" value="NZ_CP045857.1"/>
</dbReference>
<dbReference type="Gene3D" id="6.10.20.30">
    <property type="match status" value="1"/>
</dbReference>
<dbReference type="InterPro" id="IPR049945">
    <property type="entry name" value="AAA_22"/>
</dbReference>
<dbReference type="GO" id="GO:0016887">
    <property type="term" value="F:ATP hydrolysis activity"/>
    <property type="evidence" value="ECO:0007669"/>
    <property type="project" value="InterPro"/>
</dbReference>